<dbReference type="GO" id="GO:0016151">
    <property type="term" value="F:nickel cation binding"/>
    <property type="evidence" value="ECO:0007669"/>
    <property type="project" value="UniProtKB-UniRule"/>
</dbReference>
<dbReference type="Proteomes" id="UP001193501">
    <property type="component" value="Unassembled WGS sequence"/>
</dbReference>
<dbReference type="PANTHER" id="PTHR33643">
    <property type="entry name" value="UREASE ACCESSORY PROTEIN D"/>
    <property type="match status" value="1"/>
</dbReference>
<comment type="similarity">
    <text evidence="1 3">Belongs to the UreD family.</text>
</comment>
<dbReference type="AlphaFoldDB" id="A0AAE5BVQ4"/>
<keyword evidence="3" id="KW-0963">Cytoplasm</keyword>
<name>A0AAE5BVQ4_9RHOB</name>
<sequence>MQRAKGRAHAAFALKGGTRLADLRQQGSAKVLLPRVAGDRPELVFLNTSGGLTGGDLLELSLDLAPGTKLSATTQTAERAYQSPGPAAQVCFRARVQAASLHWLPQETILFQDSHLTRSTEIDLSGEAEVLLCESLVLGRHAMGETLTRARLTDSRMIRRDGVPVWAEGQMLSPETLSRPVLLGGATAFGVLALVARGAEDIPRPPQTEGARLELSAWDGRALIRIAASSGFALRRQMAAVITQLSGRALPRVWASGGTP</sequence>
<organism evidence="4 5">
    <name type="scientific">Stagnihabitans tardus</name>
    <dbReference type="NCBI Taxonomy" id="2699202"/>
    <lineage>
        <taxon>Bacteria</taxon>
        <taxon>Pseudomonadati</taxon>
        <taxon>Pseudomonadota</taxon>
        <taxon>Alphaproteobacteria</taxon>
        <taxon>Rhodobacterales</taxon>
        <taxon>Paracoccaceae</taxon>
        <taxon>Stagnihabitans</taxon>
    </lineage>
</organism>
<dbReference type="PANTHER" id="PTHR33643:SF1">
    <property type="entry name" value="UREASE ACCESSORY PROTEIN D"/>
    <property type="match status" value="1"/>
</dbReference>
<evidence type="ECO:0000313" key="5">
    <source>
        <dbReference type="Proteomes" id="UP001193501"/>
    </source>
</evidence>
<dbReference type="GO" id="GO:0005737">
    <property type="term" value="C:cytoplasm"/>
    <property type="evidence" value="ECO:0007669"/>
    <property type="project" value="UniProtKB-SubCell"/>
</dbReference>
<comment type="subunit">
    <text evidence="3">UreD, UreF and UreG form a complex that acts as a GTP-hydrolysis-dependent molecular chaperone, activating the urease apoprotein by helping to assemble the nickel containing metallocenter of UreC. The UreE protein probably delivers the nickel.</text>
</comment>
<keyword evidence="5" id="KW-1185">Reference proteome</keyword>
<proteinExistence type="inferred from homology"/>
<accession>A0AAE5BVQ4</accession>
<comment type="function">
    <text evidence="3">Required for maturation of urease via the functional incorporation of the urease nickel metallocenter.</text>
</comment>
<evidence type="ECO:0000313" key="4">
    <source>
        <dbReference type="EMBL" id="NBZ88009.1"/>
    </source>
</evidence>
<dbReference type="InterPro" id="IPR002669">
    <property type="entry name" value="UreD"/>
</dbReference>
<dbReference type="Pfam" id="PF01774">
    <property type="entry name" value="UreD"/>
    <property type="match status" value="1"/>
</dbReference>
<dbReference type="HAMAP" id="MF_01384">
    <property type="entry name" value="UreD"/>
    <property type="match status" value="1"/>
</dbReference>
<keyword evidence="3" id="KW-0996">Nickel insertion</keyword>
<reference evidence="4" key="1">
    <citation type="submission" date="2020-01" db="EMBL/GenBank/DDBJ databases">
        <authorList>
            <person name="Chen W.-M."/>
        </authorList>
    </citation>
    <scope>NUCLEOTIDE SEQUENCE</scope>
    <source>
        <strain evidence="4">CYK-10</strain>
    </source>
</reference>
<comment type="caution">
    <text evidence="4">The sequence shown here is derived from an EMBL/GenBank/DDBJ whole genome shotgun (WGS) entry which is preliminary data.</text>
</comment>
<gene>
    <name evidence="3" type="primary">ureD</name>
    <name evidence="4" type="ORF">GV832_10510</name>
</gene>
<evidence type="ECO:0000256" key="2">
    <source>
        <dbReference type="ARBA" id="ARBA00023186"/>
    </source>
</evidence>
<evidence type="ECO:0000256" key="1">
    <source>
        <dbReference type="ARBA" id="ARBA00007177"/>
    </source>
</evidence>
<comment type="subcellular location">
    <subcellularLocation>
        <location evidence="3">Cytoplasm</location>
    </subcellularLocation>
</comment>
<protein>
    <recommendedName>
        <fullName evidence="3">Urease accessory protein UreD</fullName>
    </recommendedName>
</protein>
<dbReference type="EMBL" id="JAABNR010000009">
    <property type="protein sequence ID" value="NBZ88009.1"/>
    <property type="molecule type" value="Genomic_DNA"/>
</dbReference>
<evidence type="ECO:0000256" key="3">
    <source>
        <dbReference type="HAMAP-Rule" id="MF_01384"/>
    </source>
</evidence>
<keyword evidence="2 3" id="KW-0143">Chaperone</keyword>